<comment type="caution">
    <text evidence="13">The sequence shown here is derived from an EMBL/GenBank/DDBJ whole genome shotgun (WGS) entry which is preliminary data.</text>
</comment>
<evidence type="ECO:0000313" key="14">
    <source>
        <dbReference type="Proteomes" id="UP000683360"/>
    </source>
</evidence>
<keyword evidence="1 9" id="KW-0547">Nucleotide-binding</keyword>
<feature type="domain" description="DNA helicase Pif1-like 2B" evidence="12">
    <location>
        <begin position="831"/>
        <end position="863"/>
    </location>
</feature>
<sequence length="1068" mass="122116">MMQEKGNEAMSFPVQFPEGSFGSYDSKRQVHLTRSRYFHARLLSGDKRFSCDSSYIFYAQYLSELEQVMSKVSIALRKSTGKDTTGNNITASMLTDRKQLKSLLSTDQGYKFLTPIRGTPPYWQAALRDLLATLRQLGVPTWFATFSAADMRWTEVLQVLMEQQDRTEPFDELDWTEKTFISRAKSLADPSIKKPPQQMKDNARSVLHNLWTILNNEHLENITTQQLFAAAGITQKDFEDASNILTKKSSITLVRTPSDLWINQYNPDLLRCWNANMDLQYITDVYSCVVYIISYISKAEREMGVVLENASKEAADGNCDAQQAMKKIGGAYFRQREVSAQEAVYRVCGLHLKECSRKVQFVPVGDNPVRMSLPLSVIKKKANKLEDNNIWMPSLYDRYKARPVDAIFENICYASFCSEYYVLSASQIPKNPEKSQVYKLQNELGSIKKRSRTDSAVIKYPRFSSEKSPELFFHANLQLFLPHRSESQLKPLRFKTYQEMYSAGVVKIPQDKEPAYVKAIVDSNRNFFEQNAEALDEAEEMIQADGPQEDAWALIAPEAEVERLEAERYKEQVDKEDISEIPELDSAAQKTNQGHDIEIRQTLYPASQMKTFMQQLNTEQKDVFYKIRQWCIDKVNGTGKSHLIKCIHYEITKILSTNSPNPDDVVVLLTAPTATAAFNIGGTTLHQAFSLPPSLPLPYIYLRDDTINKLRSKLQNLTILIIDEISMVGQRSMLYINERLRQIKQSGSALFGNISVIAVGDFYQLPPVKQKSLYDLRPENIFPLWSSNFSLVELKQIMRQKDDSDYDKHPQTGRLTLRDEPYDTSHDYLPTHLLVGPKARVMLLRNVDVACGLVNGAMGTITKVLPPKRGMFLPQGVMVLFDNERICQHGTSLKAKHQAIMITKFEENLPKHAVRFQFPLRLAWACTIHKVQGLTTDSAVVSLKNIFAAETWLEKKTVLPSIENFHFIHKDRFSSYHSKKDVFQQLKHKRHGGVGMYIGNDQDYFPRTLDLVNMECLVVYIKEINTNLVLVYRTETYPSSVFMDELHEVLISVPQENEDTSTLVMGGF</sequence>
<keyword evidence="14" id="KW-1185">Reference proteome</keyword>
<evidence type="ECO:0000256" key="3">
    <source>
        <dbReference type="ARBA" id="ARBA00022801"/>
    </source>
</evidence>
<comment type="cofactor">
    <cofactor evidence="9">
        <name>Mg(2+)</name>
        <dbReference type="ChEBI" id="CHEBI:18420"/>
    </cofactor>
</comment>
<evidence type="ECO:0000313" key="13">
    <source>
        <dbReference type="EMBL" id="CAG2208768.1"/>
    </source>
</evidence>
<dbReference type="Pfam" id="PF21530">
    <property type="entry name" value="Pif1_2B_dom"/>
    <property type="match status" value="1"/>
</dbReference>
<dbReference type="SUPFAM" id="SSF52540">
    <property type="entry name" value="P-loop containing nucleoside triphosphate hydrolases"/>
    <property type="match status" value="2"/>
</dbReference>
<dbReference type="GO" id="GO:0006281">
    <property type="term" value="P:DNA repair"/>
    <property type="evidence" value="ECO:0007669"/>
    <property type="project" value="UniProtKB-KW"/>
</dbReference>
<dbReference type="Pfam" id="PF14214">
    <property type="entry name" value="Helitron_like_N"/>
    <property type="match status" value="1"/>
</dbReference>
<comment type="catalytic activity">
    <reaction evidence="9">
        <text>ATP + H2O = ADP + phosphate + H(+)</text>
        <dbReference type="Rhea" id="RHEA:13065"/>
        <dbReference type="ChEBI" id="CHEBI:15377"/>
        <dbReference type="ChEBI" id="CHEBI:15378"/>
        <dbReference type="ChEBI" id="CHEBI:30616"/>
        <dbReference type="ChEBI" id="CHEBI:43474"/>
        <dbReference type="ChEBI" id="CHEBI:456216"/>
        <dbReference type="EC" id="5.6.2.3"/>
    </reaction>
</comment>
<keyword evidence="4 9" id="KW-0347">Helicase</keyword>
<evidence type="ECO:0000256" key="1">
    <source>
        <dbReference type="ARBA" id="ARBA00022741"/>
    </source>
</evidence>
<accession>A0A8S3RQG2</accession>
<evidence type="ECO:0000256" key="6">
    <source>
        <dbReference type="ARBA" id="ARBA00023125"/>
    </source>
</evidence>
<dbReference type="PANTHER" id="PTHR47642:SF5">
    <property type="entry name" value="ATP-DEPENDENT DNA HELICASE"/>
    <property type="match status" value="1"/>
</dbReference>
<dbReference type="GO" id="GO:0043139">
    <property type="term" value="F:5'-3' DNA helicase activity"/>
    <property type="evidence" value="ECO:0007669"/>
    <property type="project" value="UniProtKB-EC"/>
</dbReference>
<evidence type="ECO:0000256" key="2">
    <source>
        <dbReference type="ARBA" id="ARBA00022763"/>
    </source>
</evidence>
<name>A0A8S3RQG2_MYTED</name>
<dbReference type="InterPro" id="IPR010285">
    <property type="entry name" value="DNA_helicase_pif1-like_DEAD"/>
</dbReference>
<feature type="domain" description="DNA helicase Pif1-like DEAD-box helicase" evidence="10">
    <location>
        <begin position="615"/>
        <end position="805"/>
    </location>
</feature>
<proteinExistence type="inferred from homology"/>
<dbReference type="EC" id="5.6.2.3" evidence="9"/>
<dbReference type="InterPro" id="IPR049163">
    <property type="entry name" value="Pif1-like_2B_dom"/>
</dbReference>
<evidence type="ECO:0000259" key="10">
    <source>
        <dbReference type="Pfam" id="PF05970"/>
    </source>
</evidence>
<evidence type="ECO:0000256" key="7">
    <source>
        <dbReference type="ARBA" id="ARBA00023204"/>
    </source>
</evidence>
<dbReference type="Pfam" id="PF05970">
    <property type="entry name" value="PIF1"/>
    <property type="match status" value="1"/>
</dbReference>
<dbReference type="GO" id="GO:0005524">
    <property type="term" value="F:ATP binding"/>
    <property type="evidence" value="ECO:0007669"/>
    <property type="project" value="UniProtKB-KW"/>
</dbReference>
<feature type="domain" description="Helitron helicase-like" evidence="11">
    <location>
        <begin position="40"/>
        <end position="181"/>
    </location>
</feature>
<evidence type="ECO:0000256" key="4">
    <source>
        <dbReference type="ARBA" id="ARBA00022806"/>
    </source>
</evidence>
<dbReference type="OrthoDB" id="416437at2759"/>
<keyword evidence="6" id="KW-0238">DNA-binding</keyword>
<dbReference type="AlphaFoldDB" id="A0A8S3RQG2"/>
<dbReference type="GO" id="GO:0016787">
    <property type="term" value="F:hydrolase activity"/>
    <property type="evidence" value="ECO:0007669"/>
    <property type="project" value="UniProtKB-KW"/>
</dbReference>
<keyword evidence="5 9" id="KW-0067">ATP-binding</keyword>
<dbReference type="PANTHER" id="PTHR47642">
    <property type="entry name" value="ATP-DEPENDENT DNA HELICASE"/>
    <property type="match status" value="1"/>
</dbReference>
<reference evidence="13" key="1">
    <citation type="submission" date="2021-03" db="EMBL/GenBank/DDBJ databases">
        <authorList>
            <person name="Bekaert M."/>
        </authorList>
    </citation>
    <scope>NUCLEOTIDE SEQUENCE</scope>
</reference>
<dbReference type="InterPro" id="IPR051055">
    <property type="entry name" value="PIF1_helicase"/>
</dbReference>
<dbReference type="Proteomes" id="UP000683360">
    <property type="component" value="Unassembled WGS sequence"/>
</dbReference>
<evidence type="ECO:0000259" key="11">
    <source>
        <dbReference type="Pfam" id="PF14214"/>
    </source>
</evidence>
<dbReference type="Gene3D" id="3.40.50.300">
    <property type="entry name" value="P-loop containing nucleotide triphosphate hydrolases"/>
    <property type="match status" value="1"/>
</dbReference>
<dbReference type="GO" id="GO:0006310">
    <property type="term" value="P:DNA recombination"/>
    <property type="evidence" value="ECO:0007669"/>
    <property type="project" value="UniProtKB-KW"/>
</dbReference>
<protein>
    <recommendedName>
        <fullName evidence="9">ATP-dependent DNA helicase</fullName>
        <ecNumber evidence="9">5.6.2.3</ecNumber>
    </recommendedName>
</protein>
<comment type="similarity">
    <text evidence="9">Belongs to the helicase family.</text>
</comment>
<dbReference type="InterPro" id="IPR027417">
    <property type="entry name" value="P-loop_NTPase"/>
</dbReference>
<evidence type="ECO:0000256" key="5">
    <source>
        <dbReference type="ARBA" id="ARBA00022840"/>
    </source>
</evidence>
<gene>
    <name evidence="13" type="ORF">MEDL_22941</name>
</gene>
<dbReference type="InterPro" id="IPR025476">
    <property type="entry name" value="Helitron_helicase-like"/>
</dbReference>
<keyword evidence="9" id="KW-0233">DNA recombination</keyword>
<keyword evidence="2 9" id="KW-0227">DNA damage</keyword>
<evidence type="ECO:0000259" key="12">
    <source>
        <dbReference type="Pfam" id="PF21530"/>
    </source>
</evidence>
<evidence type="ECO:0000256" key="9">
    <source>
        <dbReference type="RuleBase" id="RU363044"/>
    </source>
</evidence>
<keyword evidence="8" id="KW-0413">Isomerase</keyword>
<dbReference type="GO" id="GO:0000723">
    <property type="term" value="P:telomere maintenance"/>
    <property type="evidence" value="ECO:0007669"/>
    <property type="project" value="InterPro"/>
</dbReference>
<organism evidence="13 14">
    <name type="scientific">Mytilus edulis</name>
    <name type="common">Blue mussel</name>
    <dbReference type="NCBI Taxonomy" id="6550"/>
    <lineage>
        <taxon>Eukaryota</taxon>
        <taxon>Metazoa</taxon>
        <taxon>Spiralia</taxon>
        <taxon>Lophotrochozoa</taxon>
        <taxon>Mollusca</taxon>
        <taxon>Bivalvia</taxon>
        <taxon>Autobranchia</taxon>
        <taxon>Pteriomorphia</taxon>
        <taxon>Mytilida</taxon>
        <taxon>Mytiloidea</taxon>
        <taxon>Mytilidae</taxon>
        <taxon>Mytilinae</taxon>
        <taxon>Mytilus</taxon>
    </lineage>
</organism>
<keyword evidence="3 9" id="KW-0378">Hydrolase</keyword>
<dbReference type="EMBL" id="CAJPWZ010001121">
    <property type="protein sequence ID" value="CAG2208768.1"/>
    <property type="molecule type" value="Genomic_DNA"/>
</dbReference>
<keyword evidence="7 9" id="KW-0234">DNA repair</keyword>
<evidence type="ECO:0000256" key="8">
    <source>
        <dbReference type="ARBA" id="ARBA00023235"/>
    </source>
</evidence>